<name>A0A6J2XCX6_SITOR</name>
<feature type="binding site" evidence="4">
    <location>
        <position position="201"/>
    </location>
    <ligand>
        <name>Zn(2+)</name>
        <dbReference type="ChEBI" id="CHEBI:29105"/>
    </ligand>
</feature>
<sequence>MYLLFLIVRPVNIKRISLHQVLVMSKRKINDFAGFKRLLDEAKNIVVLTGAGISAESGIPVFRGAGGLWRKYNVENLATLQAFRKNPALVWEFYHYRRNVAFNAQPNKAHIALANFENDLKNDCQFHIVTQNIDGLHQRAGSKNVIELHGALRQIRCTNSKCKNIEENTNSPICEALRDRGDPACKDEEIPEIDVNDLPKCSKCGKLSRPHIVWFGEHLDAKILNRTRELIETCDICLIIGTSSVVYPAAMFAPLVAERGKPVAEFNLTEEPANEDFKFHFPGLCGTTLPKALGYENI</sequence>
<gene>
    <name evidence="7" type="primary">LOC115876902</name>
</gene>
<comment type="catalytic activity">
    <reaction evidence="3">
        <text>N(6)-succinyl-L-lysyl-[protein] + NAD(+) + H2O = 2''-O-succinyl-ADP-D-ribose + nicotinamide + L-lysyl-[protein]</text>
        <dbReference type="Rhea" id="RHEA:47668"/>
        <dbReference type="Rhea" id="RHEA-COMP:9752"/>
        <dbReference type="Rhea" id="RHEA-COMP:11877"/>
        <dbReference type="ChEBI" id="CHEBI:15377"/>
        <dbReference type="ChEBI" id="CHEBI:17154"/>
        <dbReference type="ChEBI" id="CHEBI:29969"/>
        <dbReference type="ChEBI" id="CHEBI:57540"/>
        <dbReference type="ChEBI" id="CHEBI:87830"/>
        <dbReference type="ChEBI" id="CHEBI:87832"/>
    </reaction>
</comment>
<feature type="binding site" evidence="3">
    <location>
        <position position="285"/>
    </location>
    <ligand>
        <name>NAD(+)</name>
        <dbReference type="ChEBI" id="CHEBI:57540"/>
    </ligand>
</feature>
<feature type="binding site" evidence="3 4">
    <location>
        <position position="204"/>
    </location>
    <ligand>
        <name>Zn(2+)</name>
        <dbReference type="ChEBI" id="CHEBI:29105"/>
    </ligand>
</feature>
<dbReference type="Gene3D" id="3.40.50.1220">
    <property type="entry name" value="TPP-binding domain"/>
    <property type="match status" value="1"/>
</dbReference>
<keyword evidence="3 4" id="KW-0479">Metal-binding</keyword>
<feature type="domain" description="Deacetylase sirtuin-type" evidence="5">
    <location>
        <begin position="25"/>
        <end position="298"/>
    </location>
</feature>
<dbReference type="AlphaFoldDB" id="A0A6J2XCX6"/>
<evidence type="ECO:0000313" key="7">
    <source>
        <dbReference type="RefSeq" id="XP_030748805.1"/>
    </source>
</evidence>
<dbReference type="InterPro" id="IPR027546">
    <property type="entry name" value="Sirtuin_class_III"/>
</dbReference>
<dbReference type="EC" id="2.3.1.-" evidence="3"/>
<dbReference type="GO" id="GO:0036054">
    <property type="term" value="F:protein-malonyllysine demalonylase activity"/>
    <property type="evidence" value="ECO:0007669"/>
    <property type="project" value="UniProtKB-UniRule"/>
</dbReference>
<dbReference type="Gene3D" id="3.30.1600.10">
    <property type="entry name" value="SIR2/SIRT2 'Small Domain"/>
    <property type="match status" value="1"/>
</dbReference>
<feature type="binding site" evidence="3">
    <location>
        <position position="94"/>
    </location>
    <ligand>
        <name>substrate</name>
    </ligand>
</feature>
<dbReference type="GO" id="GO:0017136">
    <property type="term" value="F:histone deacetylase activity, NAD-dependent"/>
    <property type="evidence" value="ECO:0007669"/>
    <property type="project" value="TreeGrafter"/>
</dbReference>
<evidence type="ECO:0000313" key="6">
    <source>
        <dbReference type="Proteomes" id="UP000504635"/>
    </source>
</evidence>
<evidence type="ECO:0000256" key="3">
    <source>
        <dbReference type="HAMAP-Rule" id="MF_03160"/>
    </source>
</evidence>
<dbReference type="InterPro" id="IPR050134">
    <property type="entry name" value="NAD-dep_sirtuin_deacylases"/>
</dbReference>
<dbReference type="InterPro" id="IPR003000">
    <property type="entry name" value="Sirtuin"/>
</dbReference>
<comment type="catalytic activity">
    <reaction evidence="3">
        <text>N(6)-glutaryl-L-lysyl-[protein] + NAD(+) + H2O = 2''-O-glutaryl-ADP-D-ribose + nicotinamide + L-lysyl-[protein]</text>
        <dbReference type="Rhea" id="RHEA:47664"/>
        <dbReference type="Rhea" id="RHEA-COMP:9752"/>
        <dbReference type="Rhea" id="RHEA-COMP:11875"/>
        <dbReference type="ChEBI" id="CHEBI:15377"/>
        <dbReference type="ChEBI" id="CHEBI:17154"/>
        <dbReference type="ChEBI" id="CHEBI:29969"/>
        <dbReference type="ChEBI" id="CHEBI:57540"/>
        <dbReference type="ChEBI" id="CHEBI:87828"/>
        <dbReference type="ChEBI" id="CHEBI:87829"/>
    </reaction>
</comment>
<proteinExistence type="inferred from homology"/>
<dbReference type="InterPro" id="IPR029035">
    <property type="entry name" value="DHS-like_NAD/FAD-binding_dom"/>
</dbReference>
<feature type="binding site" evidence="3">
    <location>
        <begin position="131"/>
        <end position="134"/>
    </location>
    <ligand>
        <name>NAD(+)</name>
        <dbReference type="ChEBI" id="CHEBI:57540"/>
    </ligand>
</feature>
<dbReference type="InParanoid" id="A0A6J2XCX6"/>
<dbReference type="GO" id="GO:0008270">
    <property type="term" value="F:zinc ion binding"/>
    <property type="evidence" value="ECO:0007669"/>
    <property type="project" value="UniProtKB-UniRule"/>
</dbReference>
<dbReference type="OrthoDB" id="424302at2759"/>
<feature type="binding site" evidence="3">
    <location>
        <begin position="241"/>
        <end position="243"/>
    </location>
    <ligand>
        <name>NAD(+)</name>
        <dbReference type="ChEBI" id="CHEBI:57540"/>
    </ligand>
</feature>
<feature type="binding site" evidence="3">
    <location>
        <position position="97"/>
    </location>
    <ligand>
        <name>substrate</name>
    </ligand>
</feature>
<dbReference type="KEGG" id="soy:115876902"/>
<dbReference type="Pfam" id="PF02146">
    <property type="entry name" value="SIR2"/>
    <property type="match status" value="1"/>
</dbReference>
<comment type="catalytic activity">
    <reaction evidence="3">
        <text>N(6)-malonyl-L-lysyl-[protein] + NAD(+) + H2O = 2''-O-malonyl-ADP-D-ribose + nicotinamide + L-lysyl-[protein]</text>
        <dbReference type="Rhea" id="RHEA:47672"/>
        <dbReference type="Rhea" id="RHEA-COMP:9752"/>
        <dbReference type="Rhea" id="RHEA-COMP:11878"/>
        <dbReference type="ChEBI" id="CHEBI:15377"/>
        <dbReference type="ChEBI" id="CHEBI:17154"/>
        <dbReference type="ChEBI" id="CHEBI:29969"/>
        <dbReference type="ChEBI" id="CHEBI:57540"/>
        <dbReference type="ChEBI" id="CHEBI:87831"/>
        <dbReference type="ChEBI" id="CHEBI:87833"/>
    </reaction>
</comment>
<reference evidence="7" key="1">
    <citation type="submission" date="2025-08" db="UniProtKB">
        <authorList>
            <consortium name="RefSeq"/>
        </authorList>
    </citation>
    <scope>IDENTIFICATION</scope>
    <source>
        <tissue evidence="7">Gonads</tissue>
    </source>
</reference>
<comment type="similarity">
    <text evidence="3">Belongs to the sirtuin family. Class III subfamily.</text>
</comment>
<comment type="subcellular location">
    <subcellularLocation>
        <location evidence="3">Mitochondrion</location>
    </subcellularLocation>
</comment>
<dbReference type="GeneID" id="115876902"/>
<dbReference type="Proteomes" id="UP000504635">
    <property type="component" value="Unplaced"/>
</dbReference>
<dbReference type="GO" id="GO:0005634">
    <property type="term" value="C:nucleus"/>
    <property type="evidence" value="ECO:0007669"/>
    <property type="project" value="TreeGrafter"/>
</dbReference>
<dbReference type="GO" id="GO:0005739">
    <property type="term" value="C:mitochondrion"/>
    <property type="evidence" value="ECO:0007669"/>
    <property type="project" value="UniProtKB-SubCell"/>
</dbReference>
<dbReference type="NCBIfam" id="NF001753">
    <property type="entry name" value="PRK00481.1-3"/>
    <property type="match status" value="1"/>
</dbReference>
<keyword evidence="3 4" id="KW-0862">Zinc</keyword>
<dbReference type="CDD" id="cd01412">
    <property type="entry name" value="SIRT5_Af1_CobB"/>
    <property type="match status" value="1"/>
</dbReference>
<comment type="caution">
    <text evidence="3">Lacks conserved residue(s) required for the propagation of feature annotation.</text>
</comment>
<protein>
    <recommendedName>
        <fullName evidence="3">NAD-dependent protein deacylase</fullName>
        <ecNumber evidence="3">2.3.1.-</ecNumber>
    </recommendedName>
    <alternativeName>
        <fullName evidence="3">Regulatory protein SIR2 homolog 5</fullName>
    </alternativeName>
</protein>
<feature type="binding site" evidence="3">
    <location>
        <begin position="267"/>
        <end position="269"/>
    </location>
    <ligand>
        <name>NAD(+)</name>
        <dbReference type="ChEBI" id="CHEBI:57540"/>
    </ligand>
</feature>
<feature type="binding site" evidence="3 4">
    <location>
        <position position="157"/>
    </location>
    <ligand>
        <name>Zn(2+)</name>
        <dbReference type="ChEBI" id="CHEBI:29105"/>
    </ligand>
</feature>
<dbReference type="PROSITE" id="PS50305">
    <property type="entry name" value="SIRTUIN"/>
    <property type="match status" value="1"/>
</dbReference>
<evidence type="ECO:0000256" key="4">
    <source>
        <dbReference type="PROSITE-ProRule" id="PRU00236"/>
    </source>
</evidence>
<dbReference type="GO" id="GO:0070403">
    <property type="term" value="F:NAD+ binding"/>
    <property type="evidence" value="ECO:0007669"/>
    <property type="project" value="UniProtKB-UniRule"/>
</dbReference>
<accession>A0A6J2XCX6</accession>
<evidence type="ECO:0000256" key="1">
    <source>
        <dbReference type="ARBA" id="ARBA00022679"/>
    </source>
</evidence>
<dbReference type="GO" id="GO:0036055">
    <property type="term" value="F:protein-succinyllysine desuccinylase activity"/>
    <property type="evidence" value="ECO:0007669"/>
    <property type="project" value="UniProtKB-UniRule"/>
</dbReference>
<dbReference type="SUPFAM" id="SSF52467">
    <property type="entry name" value="DHS-like NAD/FAD-binding domain"/>
    <property type="match status" value="1"/>
</dbReference>
<feature type="binding site" evidence="4">
    <location>
        <position position="162"/>
    </location>
    <ligand>
        <name>Zn(2+)</name>
        <dbReference type="ChEBI" id="CHEBI:29105"/>
    </ligand>
</feature>
<organism evidence="6 7">
    <name type="scientific">Sitophilus oryzae</name>
    <name type="common">Rice weevil</name>
    <name type="synonym">Curculio oryzae</name>
    <dbReference type="NCBI Taxonomy" id="7048"/>
    <lineage>
        <taxon>Eukaryota</taxon>
        <taxon>Metazoa</taxon>
        <taxon>Ecdysozoa</taxon>
        <taxon>Arthropoda</taxon>
        <taxon>Hexapoda</taxon>
        <taxon>Insecta</taxon>
        <taxon>Pterygota</taxon>
        <taxon>Neoptera</taxon>
        <taxon>Endopterygota</taxon>
        <taxon>Coleoptera</taxon>
        <taxon>Polyphaga</taxon>
        <taxon>Cucujiformia</taxon>
        <taxon>Curculionidae</taxon>
        <taxon>Dryophthorinae</taxon>
        <taxon>Sitophilus</taxon>
    </lineage>
</organism>
<dbReference type="InterPro" id="IPR026591">
    <property type="entry name" value="Sirtuin_cat_small_dom_sf"/>
</dbReference>
<dbReference type="PANTHER" id="PTHR11085:SF10">
    <property type="entry name" value="NAD-DEPENDENT PROTEIN DEACYLASE SIRTUIN-5, MITOCHONDRIAL-RELATED"/>
    <property type="match status" value="1"/>
</dbReference>
<comment type="domain">
    <text evidence="3">In contrast to class I sirtuins, class III sirtuins have only weak deacetylase activity. Difference in substrate specificity is probably due to a larger hydrophobic pocket with 2 residues (Tyr-94 and Arg-97) that bind to malonylated and succinylated substrates and define the specificity.</text>
</comment>
<keyword evidence="2 3" id="KW-0520">NAD</keyword>
<dbReference type="RefSeq" id="XP_030748805.1">
    <property type="nucleotide sequence ID" value="XM_030892945.1"/>
</dbReference>
<evidence type="ECO:0000259" key="5">
    <source>
        <dbReference type="PROSITE" id="PS50305"/>
    </source>
</evidence>
<comment type="function">
    <text evidence="3">NAD-dependent lysine demalonylase, desuccinylase and deglutarylase that specifically removes malonyl, succinyl and glutaryl groups on target proteins. Has weak NAD-dependent protein deacetylase activity; however this activity may not be physiologically relevant in vivo.</text>
</comment>
<feature type="active site" description="Proton acceptor" evidence="3 4">
    <location>
        <position position="149"/>
    </location>
</feature>
<evidence type="ECO:0000256" key="2">
    <source>
        <dbReference type="ARBA" id="ARBA00023027"/>
    </source>
</evidence>
<dbReference type="InterPro" id="IPR026590">
    <property type="entry name" value="Ssirtuin_cat_dom"/>
</dbReference>
<keyword evidence="1 3" id="KW-0808">Transferase</keyword>
<dbReference type="HAMAP" id="MF_01121">
    <property type="entry name" value="Sirtuin_ClassIII"/>
    <property type="match status" value="1"/>
</dbReference>
<keyword evidence="6" id="KW-1185">Reference proteome</keyword>
<dbReference type="PANTHER" id="PTHR11085">
    <property type="entry name" value="NAD-DEPENDENT PROTEIN DEACYLASE SIRTUIN-5, MITOCHONDRIAL-RELATED"/>
    <property type="match status" value="1"/>
</dbReference>
<comment type="cofactor">
    <cofactor evidence="3">
        <name>Zn(2+)</name>
        <dbReference type="ChEBI" id="CHEBI:29105"/>
    </cofactor>
    <text evidence="3">Binds 1 zinc ion per subunit.</text>
</comment>
<keyword evidence="3" id="KW-0496">Mitochondrion</keyword>